<feature type="compositionally biased region" description="Basic residues" evidence="1">
    <location>
        <begin position="60"/>
        <end position="71"/>
    </location>
</feature>
<feature type="compositionally biased region" description="Low complexity" evidence="1">
    <location>
        <begin position="72"/>
        <end position="87"/>
    </location>
</feature>
<protein>
    <submittedName>
        <fullName evidence="2">Uncharacterized protein</fullName>
    </submittedName>
</protein>
<evidence type="ECO:0000256" key="1">
    <source>
        <dbReference type="SAM" id="MobiDB-lite"/>
    </source>
</evidence>
<evidence type="ECO:0000313" key="2">
    <source>
        <dbReference type="EMBL" id="SBO96032.1"/>
    </source>
</evidence>
<proteinExistence type="predicted"/>
<dbReference type="EMBL" id="LT559118">
    <property type="protein sequence ID" value="SBO96032.1"/>
    <property type="molecule type" value="Genomic_DNA"/>
</dbReference>
<reference evidence="2" key="1">
    <citation type="submission" date="2016-04" db="EMBL/GenBank/DDBJ databases">
        <authorList>
            <person name="Evans L.H."/>
            <person name="Alamgir A."/>
            <person name="Owens N."/>
            <person name="Weber N.D."/>
            <person name="Virtaneva K."/>
            <person name="Barbian K."/>
            <person name="Babar A."/>
            <person name="Rosenke K."/>
        </authorList>
    </citation>
    <scope>NUCLEOTIDE SEQUENCE</scope>
    <source>
        <strain evidence="2">Nono1</strain>
    </source>
</reference>
<feature type="compositionally biased region" description="Low complexity" evidence="1">
    <location>
        <begin position="197"/>
        <end position="206"/>
    </location>
</feature>
<name>A0A1M4EBC2_9ACTN</name>
<organism evidence="2">
    <name type="scientific">Nonomuraea gerenzanensis</name>
    <dbReference type="NCBI Taxonomy" id="93944"/>
    <lineage>
        <taxon>Bacteria</taxon>
        <taxon>Bacillati</taxon>
        <taxon>Actinomycetota</taxon>
        <taxon>Actinomycetes</taxon>
        <taxon>Streptosporangiales</taxon>
        <taxon>Streptosporangiaceae</taxon>
        <taxon>Nonomuraea</taxon>
    </lineage>
</organism>
<gene>
    <name evidence="2" type="ORF">BN4615_P5548</name>
</gene>
<dbReference type="AlphaFoldDB" id="A0A1M4EBC2"/>
<feature type="region of interest" description="Disordered" evidence="1">
    <location>
        <begin position="1"/>
        <end position="87"/>
    </location>
</feature>
<accession>A0A1M4EBC2</accession>
<feature type="region of interest" description="Disordered" evidence="1">
    <location>
        <begin position="172"/>
        <end position="213"/>
    </location>
</feature>
<sequence>MLTSLPNHPAADYLRTNDGPGRLSPGAGGTRRCAPGTPARARGTSHHTSGPAATCSGRARTARARAGRGRWPRASTARPPWAAGARPRCPWRHDRAAAGRLLGAHPVAHHPRLLRDADAALVVAGRRPGPGGDRRCRNGRGARLAPQLSGREALVGGGVLLGVRGLRCGALRDGGRGRLRPRPAHGHHRGDGGGGPARQQQGLRGLPSTDPAHLLAHVLPPDVLDRYASGA</sequence>
<feature type="compositionally biased region" description="Basic residues" evidence="1">
    <location>
        <begin position="177"/>
        <end position="188"/>
    </location>
</feature>